<name>A0A6C0LJE2_9ZZZZ</name>
<organism evidence="1">
    <name type="scientific">viral metagenome</name>
    <dbReference type="NCBI Taxonomy" id="1070528"/>
    <lineage>
        <taxon>unclassified sequences</taxon>
        <taxon>metagenomes</taxon>
        <taxon>organismal metagenomes</taxon>
    </lineage>
</organism>
<proteinExistence type="predicted"/>
<protein>
    <submittedName>
        <fullName evidence="1">Uncharacterized protein</fullName>
    </submittedName>
</protein>
<reference evidence="1" key="1">
    <citation type="journal article" date="2020" name="Nature">
        <title>Giant virus diversity and host interactions through global metagenomics.</title>
        <authorList>
            <person name="Schulz F."/>
            <person name="Roux S."/>
            <person name="Paez-Espino D."/>
            <person name="Jungbluth S."/>
            <person name="Walsh D.A."/>
            <person name="Denef V.J."/>
            <person name="McMahon K.D."/>
            <person name="Konstantinidis K.T."/>
            <person name="Eloe-Fadrosh E.A."/>
            <person name="Kyrpides N.C."/>
            <person name="Woyke T."/>
        </authorList>
    </citation>
    <scope>NUCLEOTIDE SEQUENCE</scope>
    <source>
        <strain evidence="1">GVMAG-M-3300027804-48</strain>
    </source>
</reference>
<accession>A0A6C0LJE2</accession>
<evidence type="ECO:0000313" key="1">
    <source>
        <dbReference type="EMBL" id="QHU29674.1"/>
    </source>
</evidence>
<dbReference type="AlphaFoldDB" id="A0A6C0LJE2"/>
<sequence length="85" mass="10040">MNHFEYLVELPVSEDVERVTNDIYNMIKEGRCPFSLSKVVDEGEGDKKRRLFVITSPVNIHHIVHPMFYKFDMKVLCYFKTPVAF</sequence>
<dbReference type="EMBL" id="MN740492">
    <property type="protein sequence ID" value="QHU29674.1"/>
    <property type="molecule type" value="Genomic_DNA"/>
</dbReference>